<gene>
    <name evidence="1" type="ORF">KKR89_02330</name>
</gene>
<organism evidence="1 2">
    <name type="scientific">Cellulomonas dongxiuzhuiae</name>
    <dbReference type="NCBI Taxonomy" id="2819979"/>
    <lineage>
        <taxon>Bacteria</taxon>
        <taxon>Bacillati</taxon>
        <taxon>Actinomycetota</taxon>
        <taxon>Actinomycetes</taxon>
        <taxon>Micrococcales</taxon>
        <taxon>Cellulomonadaceae</taxon>
        <taxon>Cellulomonas</taxon>
    </lineage>
</organism>
<keyword evidence="2" id="KW-1185">Reference proteome</keyword>
<dbReference type="Proteomes" id="UP000679335">
    <property type="component" value="Chromosome"/>
</dbReference>
<evidence type="ECO:0000313" key="2">
    <source>
        <dbReference type="Proteomes" id="UP000679335"/>
    </source>
</evidence>
<evidence type="ECO:0000313" key="1">
    <source>
        <dbReference type="EMBL" id="QWC16529.1"/>
    </source>
</evidence>
<dbReference type="EMBL" id="CP076023">
    <property type="protein sequence ID" value="QWC16529.1"/>
    <property type="molecule type" value="Genomic_DNA"/>
</dbReference>
<reference evidence="1 2" key="1">
    <citation type="submission" date="2021-05" db="EMBL/GenBank/DDBJ databases">
        <title>Novel species in genus Cellulomonas.</title>
        <authorList>
            <person name="Zhang G."/>
        </authorList>
    </citation>
    <scope>NUCLEOTIDE SEQUENCE [LARGE SCALE GENOMIC DNA]</scope>
    <source>
        <strain evidence="2">zg-ZUI157</strain>
    </source>
</reference>
<sequence length="301" mass="32603">MTTGDPPETMSSAMVPHFRLLAATIGDWLSDQDFDARPDCPAAVDMANRQWDDTWGDPTVELVMDAIPRLAHVADHLHAYAAIAADEHATFSGATILRTMLVSLGSVYWQYELTVDTRERIRRFYALRLKSLAEEQNLVAVPGLSGGAESLGQLAGTVDAIRESGERAGFRWEQRTSRFGASVGQLDSPAPSDQALIAGLVESPGSSLGVGATLFRLFSAVAHAQPHGMRFFMHQTDEAGPNGGELVFIGLDPGWVTMLHTTAVSAIHRTVTGICGYLGWDQAEWNRIAAPALMEARSWPT</sequence>
<accession>A0ABX8GK21</accession>
<protein>
    <submittedName>
        <fullName evidence="1">Uncharacterized protein</fullName>
    </submittedName>
</protein>
<dbReference type="RefSeq" id="WP_208197092.1">
    <property type="nucleotide sequence ID" value="NZ_CP076023.1"/>
</dbReference>
<name>A0ABX8GK21_9CELL</name>
<proteinExistence type="predicted"/>